<dbReference type="VEuPathDB" id="FungiDB:PC9H_000814"/>
<evidence type="ECO:0000313" key="6">
    <source>
        <dbReference type="Proteomes" id="UP000623687"/>
    </source>
</evidence>
<dbReference type="InterPro" id="IPR038096">
    <property type="entry name" value="TEA/ATTS_sf"/>
</dbReference>
<evidence type="ECO:0000256" key="2">
    <source>
        <dbReference type="PROSITE-ProRule" id="PRU00505"/>
    </source>
</evidence>
<feature type="DNA-binding region" description="TEA" evidence="2">
    <location>
        <begin position="32"/>
        <end position="104"/>
    </location>
</feature>
<feature type="compositionally biased region" description="Low complexity" evidence="3">
    <location>
        <begin position="168"/>
        <end position="192"/>
    </location>
</feature>
<dbReference type="OrthoDB" id="10006572at2759"/>
<dbReference type="InterPro" id="IPR000818">
    <property type="entry name" value="TEA/ATTS_dom"/>
</dbReference>
<keyword evidence="6" id="KW-1185">Reference proteome</keyword>
<evidence type="ECO:0000256" key="1">
    <source>
        <dbReference type="ARBA" id="ARBA00008421"/>
    </source>
</evidence>
<comment type="similarity">
    <text evidence="1">Belongs to the TEC1 family.</text>
</comment>
<evidence type="ECO:0000313" key="5">
    <source>
        <dbReference type="EMBL" id="KAF7440469.1"/>
    </source>
</evidence>
<dbReference type="Proteomes" id="UP000623687">
    <property type="component" value="Unassembled WGS sequence"/>
</dbReference>
<feature type="region of interest" description="Disordered" evidence="3">
    <location>
        <begin position="373"/>
        <end position="404"/>
    </location>
</feature>
<dbReference type="AlphaFoldDB" id="A0A8H7A478"/>
<evidence type="ECO:0000256" key="3">
    <source>
        <dbReference type="SAM" id="MobiDB-lite"/>
    </source>
</evidence>
<organism evidence="5 6">
    <name type="scientific">Pleurotus ostreatus</name>
    <name type="common">Oyster mushroom</name>
    <name type="synonym">White-rot fungus</name>
    <dbReference type="NCBI Taxonomy" id="5322"/>
    <lineage>
        <taxon>Eukaryota</taxon>
        <taxon>Fungi</taxon>
        <taxon>Dikarya</taxon>
        <taxon>Basidiomycota</taxon>
        <taxon>Agaricomycotina</taxon>
        <taxon>Agaricomycetes</taxon>
        <taxon>Agaricomycetidae</taxon>
        <taxon>Agaricales</taxon>
        <taxon>Pleurotineae</taxon>
        <taxon>Pleurotaceae</taxon>
        <taxon>Pleurotus</taxon>
    </lineage>
</organism>
<feature type="compositionally biased region" description="Basic and acidic residues" evidence="3">
    <location>
        <begin position="374"/>
        <end position="384"/>
    </location>
</feature>
<proteinExistence type="inferred from homology"/>
<feature type="compositionally biased region" description="Polar residues" evidence="3">
    <location>
        <begin position="385"/>
        <end position="404"/>
    </location>
</feature>
<name>A0A8H7A478_PLEOS</name>
<dbReference type="SMART" id="SM00426">
    <property type="entry name" value="TEA"/>
    <property type="match status" value="1"/>
</dbReference>
<accession>A0A8H7A478</accession>
<dbReference type="GeneID" id="59370655"/>
<gene>
    <name evidence="5" type="ORF">PC9H_000814</name>
</gene>
<dbReference type="EMBL" id="JACETU010000001">
    <property type="protein sequence ID" value="KAF7440469.1"/>
    <property type="molecule type" value="Genomic_DNA"/>
</dbReference>
<reference evidence="5" key="1">
    <citation type="submission" date="2019-07" db="EMBL/GenBank/DDBJ databases">
        <authorList>
            <person name="Palmer J.M."/>
        </authorList>
    </citation>
    <scope>NUCLEOTIDE SEQUENCE</scope>
    <source>
        <strain evidence="5">PC9</strain>
    </source>
</reference>
<sequence length="509" mass="55507">MITPPAVSFKRPEAGPSKTLTPQRKHRKLLKDGSGTEVWPERIEKVFVQGLREYWHSPFATYSRGRSRYRNQFLVEHLAKAGITRSKKQVASHIQVLRNMWKGEPEFHLVAGGEELADSSPLPSTKLDERAIDHHGLWSFDWNDCDSSNTSPNYSPDVKHECSPPLLPHLSPGSASPPSLSSQDSSPNSIPSQLDFQYQLSHGYPELQTASSYAQPPFSDNAYHTSGPNDIANRVTAFYLVATGAQPLIVNFDSYVPPAELPGPSWEMKTKLYMTPFDGISVEPQGFTGSVVLASPFSSGTCTTQVFRGQQRILQEHGPLCPSQSDPLAAFLPAESPLAKCRSYFNEASGATITLTQQGDGYPTPSARLVACRPHQDNNRRDSITKSVSQSPRPTSTAYHTTAPYSTLYQPTTAPLTSSPSFSTTASTSYPLATVPVTNYQYSPPLSPHSTIPTNSAYTYGSPALSHPYPQPSSLTGYDGSSLYGSVSSSSIQSLRRSSLSQGLPLPNY</sequence>
<feature type="region of interest" description="Disordered" evidence="3">
    <location>
        <begin position="150"/>
        <end position="192"/>
    </location>
</feature>
<dbReference type="GO" id="GO:0003700">
    <property type="term" value="F:DNA-binding transcription factor activity"/>
    <property type="evidence" value="ECO:0007669"/>
    <property type="project" value="InterPro"/>
</dbReference>
<dbReference type="RefSeq" id="XP_036636313.1">
    <property type="nucleotide sequence ID" value="XM_036770468.1"/>
</dbReference>
<protein>
    <recommendedName>
        <fullName evidence="4">TEA domain-containing protein</fullName>
    </recommendedName>
</protein>
<comment type="caution">
    <text evidence="5">The sequence shown here is derived from an EMBL/GenBank/DDBJ whole genome shotgun (WGS) entry which is preliminary data.</text>
</comment>
<feature type="domain" description="TEA" evidence="4">
    <location>
        <begin position="32"/>
        <end position="104"/>
    </location>
</feature>
<dbReference type="Pfam" id="PF01285">
    <property type="entry name" value="TEA"/>
    <property type="match status" value="1"/>
</dbReference>
<dbReference type="Gene3D" id="6.10.20.40">
    <property type="entry name" value="TEA/ATTS domain"/>
    <property type="match status" value="1"/>
</dbReference>
<evidence type="ECO:0000259" key="4">
    <source>
        <dbReference type="PROSITE" id="PS51088"/>
    </source>
</evidence>
<dbReference type="PROSITE" id="PS51088">
    <property type="entry name" value="TEA_2"/>
    <property type="match status" value="1"/>
</dbReference>
<feature type="region of interest" description="Disordered" evidence="3">
    <location>
        <begin position="1"/>
        <end position="25"/>
    </location>
</feature>